<organism evidence="1 2">
    <name type="scientific">Persea americana</name>
    <name type="common">Avocado</name>
    <dbReference type="NCBI Taxonomy" id="3435"/>
    <lineage>
        <taxon>Eukaryota</taxon>
        <taxon>Viridiplantae</taxon>
        <taxon>Streptophyta</taxon>
        <taxon>Embryophyta</taxon>
        <taxon>Tracheophyta</taxon>
        <taxon>Spermatophyta</taxon>
        <taxon>Magnoliopsida</taxon>
        <taxon>Magnoliidae</taxon>
        <taxon>Laurales</taxon>
        <taxon>Lauraceae</taxon>
        <taxon>Persea</taxon>
    </lineage>
</organism>
<reference evidence="1 2" key="1">
    <citation type="journal article" date="2022" name="Hortic Res">
        <title>A haplotype resolved chromosomal level avocado genome allows analysis of novel avocado genes.</title>
        <authorList>
            <person name="Nath O."/>
            <person name="Fletcher S.J."/>
            <person name="Hayward A."/>
            <person name="Shaw L.M."/>
            <person name="Masouleh A.K."/>
            <person name="Furtado A."/>
            <person name="Henry R.J."/>
            <person name="Mitter N."/>
        </authorList>
    </citation>
    <scope>NUCLEOTIDE SEQUENCE [LARGE SCALE GENOMIC DNA]</scope>
    <source>
        <strain evidence="2">cv. Hass</strain>
    </source>
</reference>
<dbReference type="EMBL" id="CM056812">
    <property type="protein sequence ID" value="KAJ8616988.1"/>
    <property type="molecule type" value="Genomic_DNA"/>
</dbReference>
<evidence type="ECO:0000313" key="2">
    <source>
        <dbReference type="Proteomes" id="UP001234297"/>
    </source>
</evidence>
<comment type="caution">
    <text evidence="1">The sequence shown here is derived from an EMBL/GenBank/DDBJ whole genome shotgun (WGS) entry which is preliminary data.</text>
</comment>
<accession>A0ACC2K781</accession>
<dbReference type="Proteomes" id="UP001234297">
    <property type="component" value="Chromosome 4"/>
</dbReference>
<protein>
    <submittedName>
        <fullName evidence="1">Uncharacterized protein</fullName>
    </submittedName>
</protein>
<name>A0ACC2K781_PERAE</name>
<gene>
    <name evidence="1" type="ORF">MRB53_013174</name>
</gene>
<proteinExistence type="predicted"/>
<evidence type="ECO:0000313" key="1">
    <source>
        <dbReference type="EMBL" id="KAJ8616988.1"/>
    </source>
</evidence>
<sequence>MEEVVFEACAMGDALKFQRLVQEDESVLTQTIGRARHTPLHLACKFKHSQLASLILGLQPDLAKAKNDKEETPLHEASRVGELEIVKELLDACPSMAYMLSRDKESALFIACSCGHLEVAWELCSRIDFLAWDEIGASCLRIAASKGHTEGRTPDGKFDSDVVVSSVVDNKVLVEAMGVVGLRTQGRGGLGECVERGNGVLGKKRLELEKWVLSVEERRMKNVGKGFAFEKIVCKILGENPSLAIRKDENGFSALHLASSKGNLGAINEFLGKDPNLSFLRDNDGRTPLHLAMLYNQVHVVKEFLLERHTPASFNSLLVTDLINTADNNGDMVLHLAAKRNCLEITELLLSKPGMKVNAVNNEGDTALDMLQQIPAHGNDANVAVDILGQLPAHDNDEYVTVDVINDSWRRMAIIRHLKARKRANPPLLTDMQMKLITVAGLILTVTFQALLCPPGGLWQDSGRGNHDINHKPGKAIQRETNPGLYKFFMAFNALGFSGSSALILITMILRIEKKLYVNSLVVLALISIHVAFILGLIMIS</sequence>
<keyword evidence="2" id="KW-1185">Reference proteome</keyword>